<keyword evidence="3" id="KW-1185">Reference proteome</keyword>
<dbReference type="Proteomes" id="UP001428341">
    <property type="component" value="Unassembled WGS sequence"/>
</dbReference>
<evidence type="ECO:0000256" key="1">
    <source>
        <dbReference type="SAM" id="MobiDB-lite"/>
    </source>
</evidence>
<dbReference type="AlphaFoldDB" id="A0AAP0QPD4"/>
<gene>
    <name evidence="2" type="ORF">WN944_006096</name>
</gene>
<feature type="compositionally biased region" description="Polar residues" evidence="1">
    <location>
        <begin position="134"/>
        <end position="157"/>
    </location>
</feature>
<proteinExistence type="predicted"/>
<organism evidence="2 3">
    <name type="scientific">Citrus x changshan-huyou</name>
    <dbReference type="NCBI Taxonomy" id="2935761"/>
    <lineage>
        <taxon>Eukaryota</taxon>
        <taxon>Viridiplantae</taxon>
        <taxon>Streptophyta</taxon>
        <taxon>Embryophyta</taxon>
        <taxon>Tracheophyta</taxon>
        <taxon>Spermatophyta</taxon>
        <taxon>Magnoliopsida</taxon>
        <taxon>eudicotyledons</taxon>
        <taxon>Gunneridae</taxon>
        <taxon>Pentapetalae</taxon>
        <taxon>rosids</taxon>
        <taxon>malvids</taxon>
        <taxon>Sapindales</taxon>
        <taxon>Rutaceae</taxon>
        <taxon>Aurantioideae</taxon>
        <taxon>Citrus</taxon>
    </lineage>
</organism>
<name>A0AAP0QPD4_9ROSI</name>
<dbReference type="EMBL" id="JBCGBO010000003">
    <property type="protein sequence ID" value="KAK9214108.1"/>
    <property type="molecule type" value="Genomic_DNA"/>
</dbReference>
<reference evidence="2 3" key="1">
    <citation type="submission" date="2024-05" db="EMBL/GenBank/DDBJ databases">
        <title>Haplotype-resolved chromosome-level genome assembly of Huyou (Citrus changshanensis).</title>
        <authorList>
            <person name="Miao C."/>
            <person name="Chen W."/>
            <person name="Wu Y."/>
            <person name="Wang L."/>
            <person name="Zhao S."/>
            <person name="Grierson D."/>
            <person name="Xu C."/>
            <person name="Chen K."/>
        </authorList>
    </citation>
    <scope>NUCLEOTIDE SEQUENCE [LARGE SCALE GENOMIC DNA]</scope>
    <source>
        <strain evidence="2">01-14</strain>
        <tissue evidence="2">Leaf</tissue>
    </source>
</reference>
<evidence type="ECO:0000313" key="3">
    <source>
        <dbReference type="Proteomes" id="UP001428341"/>
    </source>
</evidence>
<feature type="region of interest" description="Disordered" evidence="1">
    <location>
        <begin position="1"/>
        <end position="157"/>
    </location>
</feature>
<feature type="compositionally biased region" description="Pro residues" evidence="1">
    <location>
        <begin position="22"/>
        <end position="34"/>
    </location>
</feature>
<comment type="caution">
    <text evidence="2">The sequence shown here is derived from an EMBL/GenBank/DDBJ whole genome shotgun (WGS) entry which is preliminary data.</text>
</comment>
<evidence type="ECO:0000313" key="2">
    <source>
        <dbReference type="EMBL" id="KAK9214108.1"/>
    </source>
</evidence>
<protein>
    <submittedName>
        <fullName evidence="2">Uncharacterized protein</fullName>
    </submittedName>
</protein>
<sequence>MAFMAPSAASDGDRKPPKFTNEPPPDLRLPSPPEPKPRRSKRLLNQWQTAHNPHIQLPHTLTNHPEGESPPTSTASILSKPRQQSITVNDQEEMSEDHEQGAPPLHANSFHGGQEDDENRREETNQSPPHKGENGSQSPTKGFTSNHEQSQLGKSQDPTSIALVQDPQQLTAVNLVTTVNSQDEASQPPLDCTPFGPKTASPKSQQRELALVPLTCKIPEIPSQILTTCNHIHSTTTHQLLSPTHTKPHDSNHSALSFFQDLNNTNSASQQIPCENITGNDLWLPPLIYYPLHMPRPPPQGMAKSGSRPSFSSPAQAALSLV</sequence>
<feature type="region of interest" description="Disordered" evidence="1">
    <location>
        <begin position="180"/>
        <end position="204"/>
    </location>
</feature>
<accession>A0AAP0QPD4</accession>
<feature type="region of interest" description="Disordered" evidence="1">
    <location>
        <begin position="298"/>
        <end position="322"/>
    </location>
</feature>
<feature type="compositionally biased region" description="Polar residues" evidence="1">
    <location>
        <begin position="70"/>
        <end position="89"/>
    </location>
</feature>